<keyword evidence="6 13" id="KW-0441">Lipid A biosynthesis</keyword>
<dbReference type="InterPro" id="IPR003758">
    <property type="entry name" value="LpxK"/>
</dbReference>
<evidence type="ECO:0000256" key="1">
    <source>
        <dbReference type="ARBA" id="ARBA00002274"/>
    </source>
</evidence>
<dbReference type="AlphaFoldDB" id="A0A930B9D8"/>
<dbReference type="NCBIfam" id="TIGR00682">
    <property type="entry name" value="lpxK"/>
    <property type="match status" value="1"/>
</dbReference>
<reference evidence="14" key="1">
    <citation type="submission" date="2020-04" db="EMBL/GenBank/DDBJ databases">
        <title>Deep metagenomics examines the oral microbiome during advanced dental caries in children, revealing novel taxa and co-occurrences with host molecules.</title>
        <authorList>
            <person name="Baker J.L."/>
            <person name="Morton J.T."/>
            <person name="Dinis M."/>
            <person name="Alvarez R."/>
            <person name="Tran N.C."/>
            <person name="Knight R."/>
            <person name="Edlund A."/>
        </authorList>
    </citation>
    <scope>NUCLEOTIDE SEQUENCE</scope>
    <source>
        <strain evidence="14">JCVI_32_bin.14</strain>
    </source>
</reference>
<dbReference type="EC" id="2.7.1.130" evidence="3 13"/>
<evidence type="ECO:0000256" key="2">
    <source>
        <dbReference type="ARBA" id="ARBA00004870"/>
    </source>
</evidence>
<keyword evidence="5 13" id="KW-0444">Lipid biosynthesis</keyword>
<gene>
    <name evidence="13 14" type="primary">lpxK</name>
    <name evidence="14" type="ORF">HXL70_01980</name>
</gene>
<dbReference type="PANTHER" id="PTHR42724:SF1">
    <property type="entry name" value="TETRAACYLDISACCHARIDE 4'-KINASE, MITOCHONDRIAL-RELATED"/>
    <property type="match status" value="1"/>
</dbReference>
<dbReference type="InterPro" id="IPR027417">
    <property type="entry name" value="P-loop_NTPase"/>
</dbReference>
<dbReference type="Proteomes" id="UP000757890">
    <property type="component" value="Unassembled WGS sequence"/>
</dbReference>
<dbReference type="GO" id="GO:0009029">
    <property type="term" value="F:lipid-A 4'-kinase activity"/>
    <property type="evidence" value="ECO:0007669"/>
    <property type="project" value="UniProtKB-UniRule"/>
</dbReference>
<dbReference type="GO" id="GO:0009245">
    <property type="term" value="P:lipid A biosynthetic process"/>
    <property type="evidence" value="ECO:0007669"/>
    <property type="project" value="UniProtKB-UniRule"/>
</dbReference>
<dbReference type="SUPFAM" id="SSF52540">
    <property type="entry name" value="P-loop containing nucleoside triphosphate hydrolases"/>
    <property type="match status" value="1"/>
</dbReference>
<evidence type="ECO:0000256" key="6">
    <source>
        <dbReference type="ARBA" id="ARBA00022556"/>
    </source>
</evidence>
<comment type="function">
    <text evidence="1 13">Transfers the gamma-phosphate of ATP to the 4'-position of a tetraacyldisaccharide 1-phosphate intermediate (termed DS-1-P) to form tetraacyldisaccharide 1,4'-bis-phosphate (lipid IVA).</text>
</comment>
<dbReference type="EMBL" id="JABZMK010000003">
    <property type="protein sequence ID" value="MBF1128800.1"/>
    <property type="molecule type" value="Genomic_DNA"/>
</dbReference>
<comment type="pathway">
    <text evidence="2 13">Glycolipid biosynthesis; lipid IV(A) biosynthesis; lipid IV(A) from (3R)-3-hydroxytetradecanoyl-[acyl-carrier-protein] and UDP-N-acetyl-alpha-D-glucosamine: step 6/6.</text>
</comment>
<protein>
    <recommendedName>
        <fullName evidence="4 13">Tetraacyldisaccharide 4'-kinase</fullName>
        <ecNumber evidence="3 13">2.7.1.130</ecNumber>
    </recommendedName>
    <alternativeName>
        <fullName evidence="12 13">Lipid A 4'-kinase</fullName>
    </alternativeName>
</protein>
<evidence type="ECO:0000256" key="3">
    <source>
        <dbReference type="ARBA" id="ARBA00012071"/>
    </source>
</evidence>
<feature type="binding site" evidence="13">
    <location>
        <begin position="63"/>
        <end position="70"/>
    </location>
    <ligand>
        <name>ATP</name>
        <dbReference type="ChEBI" id="CHEBI:30616"/>
    </ligand>
</feature>
<evidence type="ECO:0000256" key="7">
    <source>
        <dbReference type="ARBA" id="ARBA00022679"/>
    </source>
</evidence>
<keyword evidence="7 13" id="KW-0808">Transferase</keyword>
<dbReference type="GO" id="GO:0009244">
    <property type="term" value="P:lipopolysaccharide core region biosynthetic process"/>
    <property type="evidence" value="ECO:0007669"/>
    <property type="project" value="TreeGrafter"/>
</dbReference>
<evidence type="ECO:0000256" key="5">
    <source>
        <dbReference type="ARBA" id="ARBA00022516"/>
    </source>
</evidence>
<comment type="similarity">
    <text evidence="13">Belongs to the LpxK family.</text>
</comment>
<name>A0A930B9D8_9FIRM</name>
<comment type="catalytic activity">
    <reaction evidence="13">
        <text>a lipid A disaccharide + ATP = a lipid IVA + ADP + H(+)</text>
        <dbReference type="Rhea" id="RHEA:67840"/>
        <dbReference type="ChEBI" id="CHEBI:15378"/>
        <dbReference type="ChEBI" id="CHEBI:30616"/>
        <dbReference type="ChEBI" id="CHEBI:176343"/>
        <dbReference type="ChEBI" id="CHEBI:176425"/>
        <dbReference type="ChEBI" id="CHEBI:456216"/>
        <dbReference type="EC" id="2.7.1.130"/>
    </reaction>
</comment>
<keyword evidence="8 13" id="KW-0547">Nucleotide-binding</keyword>
<keyword evidence="11 13" id="KW-0443">Lipid metabolism</keyword>
<sequence length="370" mass="40822">MSIESYILGLQKNPSPGKIGKIVLGGLELLAGVYEKGVVKKYEKAGRNARRMPIPVISVGNITAGGTGKTPCILKLAEMLHKKGHHPAILSRGYKSGLEKVGGVVSDGRSLRISQKLAGDEPYMMALKIPDVPVLVGRNRIISAEKAIKLGADILLLDDGFQYWDMKRDLDIVLIDCTNPFGYGYSLPRGLLREPMEALRRAHTFILTKSEQTDVSVKTDIKKNLFRLAPQALILESFHSPSLLVPFDKWKKGIKEDCLSCQKGRRTFILSGIGNPEAFKETTLEAGLNPVGNMFFPDHHVYTSADMESAEMAAAYSGADLITVTEKDAVKMLNLSKAEDSKIPLYVLEIEMKFTENGEAQLQEQWEAFL</sequence>
<organism evidence="14 15">
    <name type="scientific">Dialister invisus</name>
    <dbReference type="NCBI Taxonomy" id="218538"/>
    <lineage>
        <taxon>Bacteria</taxon>
        <taxon>Bacillati</taxon>
        <taxon>Bacillota</taxon>
        <taxon>Negativicutes</taxon>
        <taxon>Veillonellales</taxon>
        <taxon>Veillonellaceae</taxon>
        <taxon>Dialister</taxon>
    </lineage>
</organism>
<evidence type="ECO:0000256" key="12">
    <source>
        <dbReference type="ARBA" id="ARBA00029757"/>
    </source>
</evidence>
<evidence type="ECO:0000256" key="9">
    <source>
        <dbReference type="ARBA" id="ARBA00022777"/>
    </source>
</evidence>
<comment type="caution">
    <text evidence="14">The sequence shown here is derived from an EMBL/GenBank/DDBJ whole genome shotgun (WGS) entry which is preliminary data.</text>
</comment>
<evidence type="ECO:0000256" key="10">
    <source>
        <dbReference type="ARBA" id="ARBA00022840"/>
    </source>
</evidence>
<evidence type="ECO:0000256" key="4">
    <source>
        <dbReference type="ARBA" id="ARBA00016436"/>
    </source>
</evidence>
<proteinExistence type="inferred from homology"/>
<dbReference type="PANTHER" id="PTHR42724">
    <property type="entry name" value="TETRAACYLDISACCHARIDE 4'-KINASE"/>
    <property type="match status" value="1"/>
</dbReference>
<evidence type="ECO:0000256" key="8">
    <source>
        <dbReference type="ARBA" id="ARBA00022741"/>
    </source>
</evidence>
<evidence type="ECO:0000256" key="11">
    <source>
        <dbReference type="ARBA" id="ARBA00023098"/>
    </source>
</evidence>
<keyword evidence="9 13" id="KW-0418">Kinase</keyword>
<dbReference type="HAMAP" id="MF_00409">
    <property type="entry name" value="LpxK"/>
    <property type="match status" value="1"/>
</dbReference>
<dbReference type="Pfam" id="PF02606">
    <property type="entry name" value="LpxK"/>
    <property type="match status" value="1"/>
</dbReference>
<dbReference type="GO" id="GO:0005524">
    <property type="term" value="F:ATP binding"/>
    <property type="evidence" value="ECO:0007669"/>
    <property type="project" value="UniProtKB-UniRule"/>
</dbReference>
<accession>A0A930B9D8</accession>
<keyword evidence="10 13" id="KW-0067">ATP-binding</keyword>
<evidence type="ECO:0000256" key="13">
    <source>
        <dbReference type="HAMAP-Rule" id="MF_00409"/>
    </source>
</evidence>
<dbReference type="GO" id="GO:0005886">
    <property type="term" value="C:plasma membrane"/>
    <property type="evidence" value="ECO:0007669"/>
    <property type="project" value="TreeGrafter"/>
</dbReference>
<evidence type="ECO:0000313" key="14">
    <source>
        <dbReference type="EMBL" id="MBF1128800.1"/>
    </source>
</evidence>
<evidence type="ECO:0000313" key="15">
    <source>
        <dbReference type="Proteomes" id="UP000757890"/>
    </source>
</evidence>